<organism evidence="7 8">
    <name type="scientific">Sphaerotilus hippei</name>
    <dbReference type="NCBI Taxonomy" id="744406"/>
    <lineage>
        <taxon>Bacteria</taxon>
        <taxon>Pseudomonadati</taxon>
        <taxon>Pseudomonadota</taxon>
        <taxon>Betaproteobacteria</taxon>
        <taxon>Burkholderiales</taxon>
        <taxon>Sphaerotilaceae</taxon>
        <taxon>Sphaerotilus</taxon>
    </lineage>
</organism>
<dbReference type="AlphaFoldDB" id="A0A318GYC4"/>
<gene>
    <name evidence="7" type="ORF">C7444_11146</name>
</gene>
<dbReference type="CDD" id="cd13128">
    <property type="entry name" value="MATE_Wzx_like"/>
    <property type="match status" value="1"/>
</dbReference>
<feature type="transmembrane region" description="Helical" evidence="6">
    <location>
        <begin position="336"/>
        <end position="356"/>
    </location>
</feature>
<feature type="transmembrane region" description="Helical" evidence="6">
    <location>
        <begin position="121"/>
        <end position="140"/>
    </location>
</feature>
<feature type="transmembrane region" description="Helical" evidence="6">
    <location>
        <begin position="297"/>
        <end position="316"/>
    </location>
</feature>
<keyword evidence="3 6" id="KW-0812">Transmembrane</keyword>
<evidence type="ECO:0000256" key="6">
    <source>
        <dbReference type="SAM" id="Phobius"/>
    </source>
</evidence>
<dbReference type="GO" id="GO:0005886">
    <property type="term" value="C:plasma membrane"/>
    <property type="evidence" value="ECO:0007669"/>
    <property type="project" value="UniProtKB-SubCell"/>
</dbReference>
<evidence type="ECO:0000313" key="8">
    <source>
        <dbReference type="Proteomes" id="UP000247811"/>
    </source>
</evidence>
<accession>A0A318GYC4</accession>
<sequence length="428" mass="46146">MIDPVANRKRLIENILSLGAVQLASYVLPFLSLPYLALTLGVDALGRIAFALSVAQIFVVLTDYGFNLSAPKDISVARDDPQRVSEIYCAVTLLRAGLALAGGLLLLVLTRTVPRFQEDASLLLVTYTMVLGNILFPQWLFQGLEQLKLASVFQVIARLLVFAGTFTLVHGPEDVLWAAWLQAGGTVLGGLMAVPFTLRALRGAGLRWPSKAQFHHQLQEGWHVFLSTAAINVYTSSNAFFLGLFAAPAMVGHYHVAEKLIRAVQMVFGPISNAVYPHVARLAATDEQAALRFNRRLLLRLGAAATVVTAMVWLLAPQVVARLFGPAYEPAVGVLRIFALLPLLIVASNILGIQTMLTLGMKVAFSRILLGAALVDFAVFIPAAYWFGAEGAAWANVLVELYVTVTMAVVLHGAGRSPLSSRLAVPAP</sequence>
<dbReference type="PANTHER" id="PTHR30250">
    <property type="entry name" value="PST FAMILY PREDICTED COLANIC ACID TRANSPORTER"/>
    <property type="match status" value="1"/>
</dbReference>
<feature type="transmembrane region" description="Helical" evidence="6">
    <location>
        <begin position="393"/>
        <end position="414"/>
    </location>
</feature>
<evidence type="ECO:0000313" key="7">
    <source>
        <dbReference type="EMBL" id="PXW94963.1"/>
    </source>
</evidence>
<feature type="transmembrane region" description="Helical" evidence="6">
    <location>
        <begin position="177"/>
        <end position="198"/>
    </location>
</feature>
<reference evidence="7 8" key="1">
    <citation type="submission" date="2018-05" db="EMBL/GenBank/DDBJ databases">
        <title>Genomic Encyclopedia of Type Strains, Phase IV (KMG-IV): sequencing the most valuable type-strain genomes for metagenomic binning, comparative biology and taxonomic classification.</title>
        <authorList>
            <person name="Goeker M."/>
        </authorList>
    </citation>
    <scope>NUCLEOTIDE SEQUENCE [LARGE SCALE GENOMIC DNA]</scope>
    <source>
        <strain evidence="7 8">DSM 566</strain>
    </source>
</reference>
<feature type="transmembrane region" description="Helical" evidence="6">
    <location>
        <begin position="15"/>
        <end position="38"/>
    </location>
</feature>
<evidence type="ECO:0000256" key="2">
    <source>
        <dbReference type="ARBA" id="ARBA00022475"/>
    </source>
</evidence>
<dbReference type="EMBL" id="QJJS01000011">
    <property type="protein sequence ID" value="PXW94963.1"/>
    <property type="molecule type" value="Genomic_DNA"/>
</dbReference>
<dbReference type="PANTHER" id="PTHR30250:SF11">
    <property type="entry name" value="O-ANTIGEN TRANSPORTER-RELATED"/>
    <property type="match status" value="1"/>
</dbReference>
<feature type="transmembrane region" description="Helical" evidence="6">
    <location>
        <begin position="44"/>
        <end position="66"/>
    </location>
</feature>
<feature type="transmembrane region" description="Helical" evidence="6">
    <location>
        <begin position="368"/>
        <end position="387"/>
    </location>
</feature>
<dbReference type="InterPro" id="IPR050833">
    <property type="entry name" value="Poly_Biosynth_Transport"/>
</dbReference>
<keyword evidence="2" id="KW-1003">Cell membrane</keyword>
<evidence type="ECO:0000256" key="3">
    <source>
        <dbReference type="ARBA" id="ARBA00022692"/>
    </source>
</evidence>
<dbReference type="InterPro" id="IPR002797">
    <property type="entry name" value="Polysacc_synth"/>
</dbReference>
<protein>
    <submittedName>
        <fullName evidence="7">PST family polysaccharide transporter</fullName>
    </submittedName>
</protein>
<dbReference type="Proteomes" id="UP000247811">
    <property type="component" value="Unassembled WGS sequence"/>
</dbReference>
<keyword evidence="5 6" id="KW-0472">Membrane</keyword>
<proteinExistence type="predicted"/>
<feature type="transmembrane region" description="Helical" evidence="6">
    <location>
        <begin position="152"/>
        <end position="171"/>
    </location>
</feature>
<name>A0A318GYC4_9BURK</name>
<comment type="caution">
    <text evidence="7">The sequence shown here is derived from an EMBL/GenBank/DDBJ whole genome shotgun (WGS) entry which is preliminary data.</text>
</comment>
<comment type="subcellular location">
    <subcellularLocation>
        <location evidence="1">Cell membrane</location>
        <topology evidence="1">Multi-pass membrane protein</topology>
    </subcellularLocation>
</comment>
<feature type="transmembrane region" description="Helical" evidence="6">
    <location>
        <begin position="87"/>
        <end position="109"/>
    </location>
</feature>
<evidence type="ECO:0000256" key="5">
    <source>
        <dbReference type="ARBA" id="ARBA00023136"/>
    </source>
</evidence>
<evidence type="ECO:0000256" key="4">
    <source>
        <dbReference type="ARBA" id="ARBA00022989"/>
    </source>
</evidence>
<keyword evidence="4 6" id="KW-1133">Transmembrane helix</keyword>
<keyword evidence="8" id="KW-1185">Reference proteome</keyword>
<evidence type="ECO:0000256" key="1">
    <source>
        <dbReference type="ARBA" id="ARBA00004651"/>
    </source>
</evidence>
<dbReference type="Pfam" id="PF01943">
    <property type="entry name" value="Polysacc_synt"/>
    <property type="match status" value="1"/>
</dbReference>